<evidence type="ECO:0000313" key="4">
    <source>
        <dbReference type="Proteomes" id="UP000609651"/>
    </source>
</evidence>
<dbReference type="Proteomes" id="UP000609651">
    <property type="component" value="Unassembled WGS sequence"/>
</dbReference>
<protein>
    <recommendedName>
        <fullName evidence="2">SGNH hydrolase-type esterase domain-containing protein</fullName>
    </recommendedName>
</protein>
<dbReference type="InterPro" id="IPR036514">
    <property type="entry name" value="SGNH_hydro_sf"/>
</dbReference>
<dbReference type="RefSeq" id="WP_171189813.1">
    <property type="nucleotide sequence ID" value="NZ_WTPX01000229.1"/>
</dbReference>
<dbReference type="Pfam" id="PF13472">
    <property type="entry name" value="Lipase_GDSL_2"/>
    <property type="match status" value="1"/>
</dbReference>
<dbReference type="Gene3D" id="3.40.50.1110">
    <property type="entry name" value="SGNH hydrolase"/>
    <property type="match status" value="1"/>
</dbReference>
<gene>
    <name evidence="3" type="ORF">LzC2_40170</name>
</gene>
<name>A0ABX1VKL5_9PLAN</name>
<dbReference type="InterPro" id="IPR013830">
    <property type="entry name" value="SGNH_hydro"/>
</dbReference>
<evidence type="ECO:0000259" key="2">
    <source>
        <dbReference type="Pfam" id="PF13472"/>
    </source>
</evidence>
<accession>A0ABX1VKL5</accession>
<proteinExistence type="predicted"/>
<dbReference type="SUPFAM" id="SSF52266">
    <property type="entry name" value="SGNH hydrolase"/>
    <property type="match status" value="1"/>
</dbReference>
<dbReference type="EMBL" id="WTPX01000229">
    <property type="protein sequence ID" value="NNJ27906.1"/>
    <property type="molecule type" value="Genomic_DNA"/>
</dbReference>
<keyword evidence="4" id="KW-1185">Reference proteome</keyword>
<reference evidence="3 4" key="1">
    <citation type="journal article" date="2020" name="Syst. Appl. Microbiol.">
        <title>Alienimonas chondri sp. nov., a novel planctomycete isolated from the biofilm of the red alga Chondrus crispus.</title>
        <authorList>
            <person name="Vitorino I."/>
            <person name="Albuquerque L."/>
            <person name="Wiegand S."/>
            <person name="Kallscheuer N."/>
            <person name="da Costa M.S."/>
            <person name="Lobo-da-Cunha A."/>
            <person name="Jogler C."/>
            <person name="Lage O.M."/>
        </authorList>
    </citation>
    <scope>NUCLEOTIDE SEQUENCE [LARGE SCALE GENOMIC DNA]</scope>
    <source>
        <strain evidence="3 4">LzC2</strain>
    </source>
</reference>
<organism evidence="3 4">
    <name type="scientific">Alienimonas chondri</name>
    <dbReference type="NCBI Taxonomy" id="2681879"/>
    <lineage>
        <taxon>Bacteria</taxon>
        <taxon>Pseudomonadati</taxon>
        <taxon>Planctomycetota</taxon>
        <taxon>Planctomycetia</taxon>
        <taxon>Planctomycetales</taxon>
        <taxon>Planctomycetaceae</taxon>
        <taxon>Alienimonas</taxon>
    </lineage>
</organism>
<feature type="signal peptide" evidence="1">
    <location>
        <begin position="1"/>
        <end position="21"/>
    </location>
</feature>
<evidence type="ECO:0000256" key="1">
    <source>
        <dbReference type="SAM" id="SignalP"/>
    </source>
</evidence>
<evidence type="ECO:0000313" key="3">
    <source>
        <dbReference type="EMBL" id="NNJ27906.1"/>
    </source>
</evidence>
<feature type="domain" description="SGNH hydrolase-type esterase" evidence="2">
    <location>
        <begin position="78"/>
        <end position="243"/>
    </location>
</feature>
<comment type="caution">
    <text evidence="3">The sequence shown here is derived from an EMBL/GenBank/DDBJ whole genome shotgun (WGS) entry which is preliminary data.</text>
</comment>
<keyword evidence="1" id="KW-0732">Signal</keyword>
<feature type="chain" id="PRO_5046954542" description="SGNH hydrolase-type esterase domain-containing protein" evidence="1">
    <location>
        <begin position="22"/>
        <end position="260"/>
    </location>
</feature>
<sequence>MIAAPLALLLCSFAPAPPQDAAAAEEVTLVTFDPWQANIDRFESSVRKLGERDRKLYEAGGPPEGAVLLAGSSSVRLWMEGDVEEEMAPLPVVARGYGGARFSDFAYYADQLFAPHLTPGEPGAPVSAIALFVANDITGGAEAKPGDQTPEGAAAFVRHAIAVAHKMDADVPVALISVTPTPSRWAAWPRIAAFNAEMKRLADADDKVYFIDATAAYLKEDGTPNEALFRNDMLHQNDAGYAVWAKLLKSELTKILSEKG</sequence>